<sequence>MLIVGTSKQGRVFGLGSLQRGVLMPLESSTGSPLGNADVGTITHRVEELEAELQKSHDEYEDLKKRVEAVEAFCFNTN</sequence>
<comment type="caution">
    <text evidence="1">The sequence shown here is derived from an EMBL/GenBank/DDBJ whole genome shotgun (WGS) entry which is preliminary data.</text>
</comment>
<gene>
    <name evidence="1" type="ORF">F2Q70_00004865</name>
</gene>
<evidence type="ECO:0000313" key="1">
    <source>
        <dbReference type="EMBL" id="KAF2575239.1"/>
    </source>
</evidence>
<dbReference type="AlphaFoldDB" id="A0A8S9IZQ2"/>
<accession>A0A8S9IZQ2</accession>
<organism evidence="1">
    <name type="scientific">Brassica cretica</name>
    <name type="common">Mustard</name>
    <dbReference type="NCBI Taxonomy" id="69181"/>
    <lineage>
        <taxon>Eukaryota</taxon>
        <taxon>Viridiplantae</taxon>
        <taxon>Streptophyta</taxon>
        <taxon>Embryophyta</taxon>
        <taxon>Tracheophyta</taxon>
        <taxon>Spermatophyta</taxon>
        <taxon>Magnoliopsida</taxon>
        <taxon>eudicotyledons</taxon>
        <taxon>Gunneridae</taxon>
        <taxon>Pentapetalae</taxon>
        <taxon>rosids</taxon>
        <taxon>malvids</taxon>
        <taxon>Brassicales</taxon>
        <taxon>Brassicaceae</taxon>
        <taxon>Brassiceae</taxon>
        <taxon>Brassica</taxon>
    </lineage>
</organism>
<proteinExistence type="predicted"/>
<reference evidence="1" key="1">
    <citation type="submission" date="2019-12" db="EMBL/GenBank/DDBJ databases">
        <title>Genome sequencing and annotation of Brassica cretica.</title>
        <authorList>
            <person name="Studholme D.J."/>
            <person name="Sarris P.F."/>
        </authorList>
    </citation>
    <scope>NUCLEOTIDE SEQUENCE</scope>
    <source>
        <strain evidence="1">PFS-102/07</strain>
        <tissue evidence="1">Leaf</tissue>
    </source>
</reference>
<protein>
    <submittedName>
        <fullName evidence="1">Uncharacterized protein</fullName>
    </submittedName>
</protein>
<dbReference type="EMBL" id="QGKY02001015">
    <property type="protein sequence ID" value="KAF2575239.1"/>
    <property type="molecule type" value="Genomic_DNA"/>
</dbReference>
<name>A0A8S9IZQ2_BRACR</name>